<evidence type="ECO:0000313" key="2">
    <source>
        <dbReference type="Proteomes" id="UP000594260"/>
    </source>
</evidence>
<dbReference type="RefSeq" id="XP_022651649.1">
    <property type="nucleotide sequence ID" value="XM_022795914.1"/>
</dbReference>
<name>A0A7M7JGY6_VARDE</name>
<reference evidence="1" key="1">
    <citation type="submission" date="2021-01" db="UniProtKB">
        <authorList>
            <consortium name="EnsemblMetazoa"/>
        </authorList>
    </citation>
    <scope>IDENTIFICATION</scope>
</reference>
<protein>
    <submittedName>
        <fullName evidence="1">Uncharacterized protein</fullName>
    </submittedName>
</protein>
<dbReference type="InParanoid" id="A0A7M7JGY6"/>
<dbReference type="Proteomes" id="UP000594260">
    <property type="component" value="Unplaced"/>
</dbReference>
<dbReference type="KEGG" id="vde:111246395"/>
<dbReference type="AlphaFoldDB" id="A0A7M7JGY6"/>
<dbReference type="EnsemblMetazoa" id="XM_022795914">
    <property type="protein sequence ID" value="XP_022651649"/>
    <property type="gene ID" value="LOC111246395"/>
</dbReference>
<accession>A0A7M7JGY6</accession>
<organism evidence="1 2">
    <name type="scientific">Varroa destructor</name>
    <name type="common">Honeybee mite</name>
    <dbReference type="NCBI Taxonomy" id="109461"/>
    <lineage>
        <taxon>Eukaryota</taxon>
        <taxon>Metazoa</taxon>
        <taxon>Ecdysozoa</taxon>
        <taxon>Arthropoda</taxon>
        <taxon>Chelicerata</taxon>
        <taxon>Arachnida</taxon>
        <taxon>Acari</taxon>
        <taxon>Parasitiformes</taxon>
        <taxon>Mesostigmata</taxon>
        <taxon>Gamasina</taxon>
        <taxon>Dermanyssoidea</taxon>
        <taxon>Varroidae</taxon>
        <taxon>Varroa</taxon>
    </lineage>
</organism>
<evidence type="ECO:0000313" key="1">
    <source>
        <dbReference type="EnsemblMetazoa" id="XP_022651649"/>
    </source>
</evidence>
<keyword evidence="2" id="KW-1185">Reference proteome</keyword>
<sequence length="652" mass="72864">MDGGSKWSWPLRGREIKIERYSTRVFLAPKRGVDVYMRSIMEKNQNIPGLAEASRIWLISAEKSKAIYVVWQESIERLGYSRIESADSKPAFVELSSVVDIQAHSKYLFAASQNALMFWTPDSTPGKTTTGASVFFELAEEAALRCFCFLKRQGRFALLWTPGGQRKAFVSLIDKKADVLAQTELAAFGIYDVTFLGLSEYDFFHLSYSSEKLYASLPDGTVWSAQLSDQESYLSYFEKKAQLRSPAVLIVDHGNDELYCICCLGDFCVLRTPSNNELSESVCPEKICTLRSGFPVIRAFPAGTAILAVGLTSRAFLTVDRKPCGNNSLLIRLVDLPLIASVTQDVTNRDRLYVVSSSGCVTSHIIPFIPETSSQSQSPLSKLRRLADPAEEQATELLAEIELLEIQMALAMYLRFGAIDVKCDISQNYHPSLIQDNIVSCKLSAAEGFISSMWSASLSIEPIGSNVRCMRSTPFDHRGTLLSAQLECPIRPVCAVAVHLILMHRLLPRALPIKVQTQNICLRSSRGSPASCSLFIHQPLIECVFNDDIKPALERLIAPREVSIHSLPKLPSISRVVLQGTSRSHLLGQRMLLMLAMKEHRLPIEPRLLVNDSITQNIRTAQRELEECTSIEQILAFHEKWRNLVTFKLPLL</sequence>
<proteinExistence type="predicted"/>
<dbReference type="GeneID" id="111246395"/>